<dbReference type="EMBL" id="QUNI01000025">
    <property type="protein sequence ID" value="REG90435.1"/>
    <property type="molecule type" value="Genomic_DNA"/>
</dbReference>
<keyword evidence="2" id="KW-1185">Reference proteome</keyword>
<dbReference type="RefSeq" id="WP_115815224.1">
    <property type="nucleotide sequence ID" value="NZ_QUNI01000025.1"/>
</dbReference>
<reference evidence="1 2" key="1">
    <citation type="submission" date="2018-08" db="EMBL/GenBank/DDBJ databases">
        <title>Genomic Encyclopedia of Archaeal and Bacterial Type Strains, Phase II (KMG-II): from individual species to whole genera.</title>
        <authorList>
            <person name="Goeker M."/>
        </authorList>
    </citation>
    <scope>NUCLEOTIDE SEQUENCE [LARGE SCALE GENOMIC DNA]</scope>
    <source>
        <strain evidence="1 2">DSM 100880</strain>
    </source>
</reference>
<dbReference type="AlphaFoldDB" id="A0A3E0DWV6"/>
<accession>A0A3E0DWV6</accession>
<proteinExistence type="predicted"/>
<dbReference type="OrthoDB" id="4764643at2"/>
<organism evidence="1 2">
    <name type="scientific">Flavobacterium aquicola</name>
    <dbReference type="NCBI Taxonomy" id="1682742"/>
    <lineage>
        <taxon>Bacteria</taxon>
        <taxon>Pseudomonadati</taxon>
        <taxon>Bacteroidota</taxon>
        <taxon>Flavobacteriia</taxon>
        <taxon>Flavobacteriales</taxon>
        <taxon>Flavobacteriaceae</taxon>
        <taxon>Flavobacterium</taxon>
    </lineage>
</organism>
<sequence>MKDIDKQKLFYKSSFPKGEEYFSWLFSKDDMKENMTMEIYEKDEKFKSLETLKILPDILETIYNVSTCYYGCTGGAHIIEYITGRGYNLGISAFKILRLGFYDEALSLIRSISEINNLFSLFGIDEKAKQNWYDMNEKERIREFSPAKVREKMSKTVLEAPISREYYSKLCEVGVHVNPTTKPQGKNHVEKAMIGGFVTKELSIAVLNDLAFNLVWLAILALRNSVSQETFLIEVSKIQPHFSKIGDLNIETIDQYMNEQKNGK</sequence>
<name>A0A3E0DWV6_9FLAO</name>
<evidence type="ECO:0000313" key="1">
    <source>
        <dbReference type="EMBL" id="REG90435.1"/>
    </source>
</evidence>
<evidence type="ECO:0000313" key="2">
    <source>
        <dbReference type="Proteomes" id="UP000257136"/>
    </source>
</evidence>
<comment type="caution">
    <text evidence="1">The sequence shown here is derived from an EMBL/GenBank/DDBJ whole genome shotgun (WGS) entry which is preliminary data.</text>
</comment>
<protein>
    <submittedName>
        <fullName evidence="1">Uncharacterized protein</fullName>
    </submittedName>
</protein>
<dbReference type="Proteomes" id="UP000257136">
    <property type="component" value="Unassembled WGS sequence"/>
</dbReference>
<gene>
    <name evidence="1" type="ORF">C8P67_1252</name>
</gene>